<feature type="transmembrane region" description="Helical" evidence="1">
    <location>
        <begin position="85"/>
        <end position="106"/>
    </location>
</feature>
<dbReference type="SUPFAM" id="SSF103473">
    <property type="entry name" value="MFS general substrate transporter"/>
    <property type="match status" value="1"/>
</dbReference>
<dbReference type="PANTHER" id="PTHR11360">
    <property type="entry name" value="MONOCARBOXYLATE TRANSPORTER"/>
    <property type="match status" value="1"/>
</dbReference>
<feature type="transmembrane region" description="Helical" evidence="1">
    <location>
        <begin position="241"/>
        <end position="258"/>
    </location>
</feature>
<dbReference type="AlphaFoldDB" id="A0A5B7G7J5"/>
<accession>A0A5B7G7J5</accession>
<dbReference type="Pfam" id="PF07690">
    <property type="entry name" value="MFS_1"/>
    <property type="match status" value="1"/>
</dbReference>
<feature type="transmembrane region" description="Helical" evidence="1">
    <location>
        <begin position="60"/>
        <end position="79"/>
    </location>
</feature>
<dbReference type="PANTHER" id="PTHR11360:SF284">
    <property type="entry name" value="EG:103B4.3 PROTEIN-RELATED"/>
    <property type="match status" value="1"/>
</dbReference>
<keyword evidence="1" id="KW-1133">Transmembrane helix</keyword>
<feature type="transmembrane region" description="Helical" evidence="1">
    <location>
        <begin position="20"/>
        <end position="39"/>
    </location>
</feature>
<dbReference type="EMBL" id="VSRR010011433">
    <property type="protein sequence ID" value="MPC53173.1"/>
    <property type="molecule type" value="Genomic_DNA"/>
</dbReference>
<feature type="transmembrane region" description="Helical" evidence="1">
    <location>
        <begin position="177"/>
        <end position="199"/>
    </location>
</feature>
<keyword evidence="3" id="KW-1185">Reference proteome</keyword>
<gene>
    <name evidence="2" type="primary">SLC16A9_0</name>
    <name evidence="2" type="ORF">E2C01_047060</name>
</gene>
<keyword evidence="1" id="KW-0812">Transmembrane</keyword>
<dbReference type="GO" id="GO:0008028">
    <property type="term" value="F:monocarboxylic acid transmembrane transporter activity"/>
    <property type="evidence" value="ECO:0007669"/>
    <property type="project" value="TreeGrafter"/>
</dbReference>
<evidence type="ECO:0000313" key="3">
    <source>
        <dbReference type="Proteomes" id="UP000324222"/>
    </source>
</evidence>
<reference evidence="2 3" key="1">
    <citation type="submission" date="2019-05" db="EMBL/GenBank/DDBJ databases">
        <title>Another draft genome of Portunus trituberculatus and its Hox gene families provides insights of decapod evolution.</title>
        <authorList>
            <person name="Jeong J.-H."/>
            <person name="Song I."/>
            <person name="Kim S."/>
            <person name="Choi T."/>
            <person name="Kim D."/>
            <person name="Ryu S."/>
            <person name="Kim W."/>
        </authorList>
    </citation>
    <scope>NUCLEOTIDE SEQUENCE [LARGE SCALE GENOMIC DNA]</scope>
    <source>
        <tissue evidence="2">Muscle</tissue>
    </source>
</reference>
<name>A0A5B7G7J5_PORTR</name>
<comment type="caution">
    <text evidence="2">The sequence shown here is derived from an EMBL/GenBank/DDBJ whole genome shotgun (WGS) entry which is preliminary data.</text>
</comment>
<dbReference type="Gene3D" id="1.20.1250.20">
    <property type="entry name" value="MFS general substrate transporter like domains"/>
    <property type="match status" value="1"/>
</dbReference>
<organism evidence="2 3">
    <name type="scientific">Portunus trituberculatus</name>
    <name type="common">Swimming crab</name>
    <name type="synonym">Neptunus trituberculatus</name>
    <dbReference type="NCBI Taxonomy" id="210409"/>
    <lineage>
        <taxon>Eukaryota</taxon>
        <taxon>Metazoa</taxon>
        <taxon>Ecdysozoa</taxon>
        <taxon>Arthropoda</taxon>
        <taxon>Crustacea</taxon>
        <taxon>Multicrustacea</taxon>
        <taxon>Malacostraca</taxon>
        <taxon>Eumalacostraca</taxon>
        <taxon>Eucarida</taxon>
        <taxon>Decapoda</taxon>
        <taxon>Pleocyemata</taxon>
        <taxon>Brachyura</taxon>
        <taxon>Eubrachyura</taxon>
        <taxon>Portunoidea</taxon>
        <taxon>Portunidae</taxon>
        <taxon>Portuninae</taxon>
        <taxon>Portunus</taxon>
    </lineage>
</organism>
<sequence>MAMGVMRSAGLAVSAFSPNAYFLFFSYTIFAGIPIDVLYSLSFSIVPHYFTKRLTIANTFMSMGSSVSMLSFPLFVTFLQNTIGFKAAIIITAALNLNLCVAAMVFHPVEWHNKNRQYHPKIDNMKANTGSERMKTQVNALVKKEKQRGIIYNVLKSFSRVGDIAKANLKLMKHPRVVIVSLVASINLLGLSNFDYLVPFAIQAAGHSLDQAGLCFTLAGVCLLITRLLHPFLVTCMTHKLIIICGSTLLATSVVGMYEA</sequence>
<dbReference type="OrthoDB" id="5667at2759"/>
<evidence type="ECO:0000313" key="2">
    <source>
        <dbReference type="EMBL" id="MPC53173.1"/>
    </source>
</evidence>
<evidence type="ECO:0000256" key="1">
    <source>
        <dbReference type="SAM" id="Phobius"/>
    </source>
</evidence>
<dbReference type="InterPro" id="IPR011701">
    <property type="entry name" value="MFS"/>
</dbReference>
<dbReference type="Proteomes" id="UP000324222">
    <property type="component" value="Unassembled WGS sequence"/>
</dbReference>
<proteinExistence type="predicted"/>
<protein>
    <submittedName>
        <fullName evidence="2">Monocarboxylate transporter 9</fullName>
    </submittedName>
</protein>
<dbReference type="InterPro" id="IPR036259">
    <property type="entry name" value="MFS_trans_sf"/>
</dbReference>
<dbReference type="InterPro" id="IPR050327">
    <property type="entry name" value="Proton-linked_MCT"/>
</dbReference>
<keyword evidence="1" id="KW-0472">Membrane</keyword>
<feature type="transmembrane region" description="Helical" evidence="1">
    <location>
        <begin position="211"/>
        <end position="229"/>
    </location>
</feature>